<keyword evidence="1" id="KW-0175">Coiled coil</keyword>
<dbReference type="Proteomes" id="UP001230253">
    <property type="component" value="Unassembled WGS sequence"/>
</dbReference>
<feature type="domain" description="YhaN AAA" evidence="2">
    <location>
        <begin position="1"/>
        <end position="209"/>
    </location>
</feature>
<dbReference type="RefSeq" id="WP_307153716.1">
    <property type="nucleotide sequence ID" value="NZ_JAUSUK010000001.1"/>
</dbReference>
<feature type="coiled-coil region" evidence="1">
    <location>
        <begin position="722"/>
        <end position="749"/>
    </location>
</feature>
<evidence type="ECO:0000259" key="2">
    <source>
        <dbReference type="Pfam" id="PF13514"/>
    </source>
</evidence>
<feature type="coiled-coil region" evidence="1">
    <location>
        <begin position="591"/>
        <end position="628"/>
    </location>
</feature>
<dbReference type="EMBL" id="JAUSUK010000001">
    <property type="protein sequence ID" value="MDQ0325532.1"/>
    <property type="molecule type" value="Genomic_DNA"/>
</dbReference>
<comment type="caution">
    <text evidence="3">The sequence shown here is derived from an EMBL/GenBank/DDBJ whole genome shotgun (WGS) entry which is preliminary data.</text>
</comment>
<accession>A0ABU0C5L6</accession>
<proteinExistence type="predicted"/>
<keyword evidence="4" id="KW-1185">Reference proteome</keyword>
<evidence type="ECO:0000256" key="1">
    <source>
        <dbReference type="SAM" id="Coils"/>
    </source>
</evidence>
<organism evidence="3 4">
    <name type="scientific">Rhodopseudomonas julia</name>
    <dbReference type="NCBI Taxonomy" id="200617"/>
    <lineage>
        <taxon>Bacteria</taxon>
        <taxon>Pseudomonadati</taxon>
        <taxon>Pseudomonadota</taxon>
        <taxon>Alphaproteobacteria</taxon>
        <taxon>Hyphomicrobiales</taxon>
        <taxon>Nitrobacteraceae</taxon>
        <taxon>Rhodopseudomonas</taxon>
    </lineage>
</organism>
<feature type="coiled-coil region" evidence="1">
    <location>
        <begin position="935"/>
        <end position="976"/>
    </location>
</feature>
<feature type="coiled-coil region" evidence="1">
    <location>
        <begin position="857"/>
        <end position="884"/>
    </location>
</feature>
<evidence type="ECO:0000313" key="4">
    <source>
        <dbReference type="Proteomes" id="UP001230253"/>
    </source>
</evidence>
<name>A0ABU0C5L6_9BRAD</name>
<sequence>MRVERLSLLRYGAFSAREISFRDEAKLHLVYGPNEAGKSSALAAISDLLFGFPERTNGFEFLHGTKALRVAASLRAGDGTRLTFRRKRGRKLTLLSDDDSETPLRDDALLPFTGGLSRDVFERAFGLDSSRLRAGADAMLAAEGELGSLLFAAASGLLHLRATKTKLEEEAARIFAQRASKDRLFYQIRDRHEEARKQERASQLRAGDWRDLNRAIDELQDEHEALASARAKTRQRLQALQRLRQIEPTIAEIDRETGRLADFSDLAPHPSGTAERLEARLHDAARAEEALSAVRERVRAAEAKLAGIGVDQALIEKAEAISALYGNSGDYAKSQRDLPRVIAERDDYTAQMAELGGRLGIAAADLERLQPTDAALAALETAVRDGQSLKSARDTAEKRLVEERNVLAELAREAPVTPLIDPRRWEDQLQALRPDLKKLEQREELDRSCLLQRQKLAESVAALVPPINDLGRIAAATLPSVETLADHRNRLKAAAEELREVEAALKRNREAQEALRAENAVAGRTAPPSAAEIEEARGLRDRAFAGLRGPLLGETAPLSEGAAAHAVATFEVLTQEADRLADHALAGAETLARLAIEEAEHETQLREAEALERQKTKARETLAEAERTYHELFTHCGVTPVGPDEMMAWRGEISRLLAERRLLLERESDLSALQRLSNELAPALTAIAEGIGLEEAKALPQQALLRAIEERLRALAATWGESRALAGRRDDAETRIKRLEDETAKLNEQDRLWQEHFRAAAGAVGLSPTTTIAEAAANIRLWERLPDLRRERDKRERRVAGMRRDIADFEMKVGALIADVATELAGLPAGHAIKLLDERVQEARTDAAQRRAAHTALAEARAALTASEESCERARKALKEALAATPDADPSQLIARLRERDRLAADLARCRERLAEISDGADEDAVRTELAAFDRSRAEIDMETLRRDEEQLDQEMAELYARLAEKRGERERLERAPGSEAAAFAKHAAEVEIVEAARQWAVLKLSATLLTAAMEHHRAKESDPMMERAGTLFAMLTDDAFMTLAQELNEADEPELKAVRSSGEQIAISGLSDGTRDQLYLALRLAFLEDYCRHNEPAPFIGDDLFQTFDDERTAAGIKTLAASSTHFQPILFTHHRSVVATAEQALGQDLDLIEI</sequence>
<feature type="coiled-coil region" evidence="1">
    <location>
        <begin position="481"/>
        <end position="521"/>
    </location>
</feature>
<dbReference type="PANTHER" id="PTHR41259:SF1">
    <property type="entry name" value="DOUBLE-STRAND BREAK REPAIR RAD50 ATPASE, PUTATIVE-RELATED"/>
    <property type="match status" value="1"/>
</dbReference>
<dbReference type="Gene3D" id="3.40.50.300">
    <property type="entry name" value="P-loop containing nucleotide triphosphate hydrolases"/>
    <property type="match status" value="2"/>
</dbReference>
<dbReference type="Pfam" id="PF13514">
    <property type="entry name" value="AAA_27"/>
    <property type="match status" value="1"/>
</dbReference>
<protein>
    <submittedName>
        <fullName evidence="3">Uncharacterized protein YhaN</fullName>
    </submittedName>
</protein>
<dbReference type="PANTHER" id="PTHR41259">
    <property type="entry name" value="DOUBLE-STRAND BREAK REPAIR RAD50 ATPASE, PUTATIVE-RELATED"/>
    <property type="match status" value="1"/>
</dbReference>
<feature type="coiled-coil region" evidence="1">
    <location>
        <begin position="209"/>
        <end position="236"/>
    </location>
</feature>
<dbReference type="SUPFAM" id="SSF52540">
    <property type="entry name" value="P-loop containing nucleoside triphosphate hydrolases"/>
    <property type="match status" value="1"/>
</dbReference>
<dbReference type="InterPro" id="IPR038734">
    <property type="entry name" value="YhaN_AAA"/>
</dbReference>
<evidence type="ECO:0000313" key="3">
    <source>
        <dbReference type="EMBL" id="MDQ0325532.1"/>
    </source>
</evidence>
<gene>
    <name evidence="3" type="ORF">J2R99_001381</name>
</gene>
<dbReference type="InterPro" id="IPR027417">
    <property type="entry name" value="P-loop_NTPase"/>
</dbReference>
<reference evidence="3 4" key="1">
    <citation type="submission" date="2023-07" db="EMBL/GenBank/DDBJ databases">
        <title>Genomic Encyclopedia of Type Strains, Phase IV (KMG-IV): sequencing the most valuable type-strain genomes for metagenomic binning, comparative biology and taxonomic classification.</title>
        <authorList>
            <person name="Goeker M."/>
        </authorList>
    </citation>
    <scope>NUCLEOTIDE SEQUENCE [LARGE SCALE GENOMIC DNA]</scope>
    <source>
        <strain evidence="3 4">DSM 11549</strain>
    </source>
</reference>